<evidence type="ECO:0000256" key="6">
    <source>
        <dbReference type="ARBA" id="ARBA00035272"/>
    </source>
</evidence>
<keyword evidence="5 7" id="KW-0687">Ribonucleoprotein</keyword>
<evidence type="ECO:0000256" key="3">
    <source>
        <dbReference type="ARBA" id="ARBA00022884"/>
    </source>
</evidence>
<dbReference type="Gene3D" id="2.30.30.30">
    <property type="match status" value="1"/>
</dbReference>
<dbReference type="GO" id="GO:0022627">
    <property type="term" value="C:cytosolic small ribosomal subunit"/>
    <property type="evidence" value="ECO:0007669"/>
    <property type="project" value="TreeGrafter"/>
</dbReference>
<dbReference type="GO" id="GO:0003735">
    <property type="term" value="F:structural constituent of ribosome"/>
    <property type="evidence" value="ECO:0007669"/>
    <property type="project" value="InterPro"/>
</dbReference>
<dbReference type="InterPro" id="IPR013845">
    <property type="entry name" value="Ribosomal_eS4_central_region"/>
</dbReference>
<dbReference type="Pfam" id="PF00900">
    <property type="entry name" value="Ribosomal_S4e"/>
    <property type="match status" value="1"/>
</dbReference>
<reference evidence="10 11" key="1">
    <citation type="submission" date="2018-05" db="EMBL/GenBank/DDBJ databases">
        <title>Draft genome of Methanospirillum stamsii Pt1.</title>
        <authorList>
            <person name="Dueholm M.S."/>
            <person name="Nielsen P.H."/>
            <person name="Bakmann L.F."/>
            <person name="Otzen D.E."/>
        </authorList>
    </citation>
    <scope>NUCLEOTIDE SEQUENCE [LARGE SCALE GENOMIC DNA]</scope>
    <source>
        <strain evidence="10 11">Pt1</strain>
    </source>
</reference>
<dbReference type="PIRSF" id="PIRSF002116">
    <property type="entry name" value="Ribosomal_S4"/>
    <property type="match status" value="1"/>
</dbReference>
<feature type="domain" description="Small ribosomal subunit protein eS4 N-terminal" evidence="9">
    <location>
        <begin position="3"/>
        <end position="34"/>
    </location>
</feature>
<comment type="caution">
    <text evidence="10">The sequence shown here is derived from an EMBL/GenBank/DDBJ whole genome shotgun (WGS) entry which is preliminary data.</text>
</comment>
<evidence type="ECO:0000259" key="8">
    <source>
        <dbReference type="Pfam" id="PF00900"/>
    </source>
</evidence>
<dbReference type="Gene3D" id="3.10.290.10">
    <property type="entry name" value="RNA-binding S4 domain"/>
    <property type="match status" value="1"/>
</dbReference>
<dbReference type="InterPro" id="IPR014722">
    <property type="entry name" value="Rib_uL2_dom2"/>
</dbReference>
<dbReference type="PROSITE" id="PS50889">
    <property type="entry name" value="S4"/>
    <property type="match status" value="1"/>
</dbReference>
<keyword evidence="2" id="KW-0699">rRNA-binding</keyword>
<gene>
    <name evidence="7" type="primary">rps4e</name>
    <name evidence="10" type="ORF">DLD82_10105</name>
</gene>
<dbReference type="InterPro" id="IPR041982">
    <property type="entry name" value="Ribosomal_eS4_KOW"/>
</dbReference>
<dbReference type="InterPro" id="IPR013843">
    <property type="entry name" value="Ribosomal_eS4_N"/>
</dbReference>
<evidence type="ECO:0000313" key="10">
    <source>
        <dbReference type="EMBL" id="PWR73574.1"/>
    </source>
</evidence>
<name>A0A2V2MZK3_9EURY</name>
<feature type="domain" description="Small ribosomal subunit protein eS4 central region" evidence="8">
    <location>
        <begin position="91"/>
        <end position="162"/>
    </location>
</feature>
<keyword evidence="3 7" id="KW-0694">RNA-binding</keyword>
<evidence type="ECO:0000259" key="9">
    <source>
        <dbReference type="Pfam" id="PF08071"/>
    </source>
</evidence>
<protein>
    <recommendedName>
        <fullName evidence="6 7">Small ribosomal subunit protein eS4</fullName>
    </recommendedName>
</protein>
<dbReference type="Gene3D" id="2.40.50.740">
    <property type="match status" value="1"/>
</dbReference>
<dbReference type="InterPro" id="IPR036986">
    <property type="entry name" value="S4_RNA-bd_sf"/>
</dbReference>
<comment type="similarity">
    <text evidence="1 7">Belongs to the eukaryotic ribosomal protein eS4 family.</text>
</comment>
<dbReference type="OrthoDB" id="372073at2157"/>
<evidence type="ECO:0000256" key="2">
    <source>
        <dbReference type="ARBA" id="ARBA00022730"/>
    </source>
</evidence>
<dbReference type="PANTHER" id="PTHR11581">
    <property type="entry name" value="30S/40S RIBOSOMAL PROTEIN S4"/>
    <property type="match status" value="1"/>
</dbReference>
<proteinExistence type="inferred from homology"/>
<keyword evidence="4 7" id="KW-0689">Ribosomal protein</keyword>
<dbReference type="GO" id="GO:0019843">
    <property type="term" value="F:rRNA binding"/>
    <property type="evidence" value="ECO:0007669"/>
    <property type="project" value="UniProtKB-KW"/>
</dbReference>
<sequence length="241" mass="26768">MGHHLKRVVSPKSWGIARKSDKFVTKTSPGPHNKNALPIVVWARDQMGIVRNMKEVKHVLRARDIIVNGRPVRHSDMGIGIFDIVSIPKSGKHYRILRDKKGRHVSIPIDEEAASSRLVKITNKTIVKGGKIQLNLRDGSNVITDQQYKSGDSIVLSLKDGEKNKIVGHFPFQTGNMAMIIGGKHSGIVGRVTECITVPGSLPNRVILKDEQSGETFETIEEYVVMVGRESPAIDRWGIEE</sequence>
<dbReference type="GeneID" id="97608701"/>
<dbReference type="Proteomes" id="UP000245934">
    <property type="component" value="Unassembled WGS sequence"/>
</dbReference>
<dbReference type="HAMAP" id="MF_00485">
    <property type="entry name" value="Ribosomal_eS4"/>
    <property type="match status" value="1"/>
</dbReference>
<evidence type="ECO:0000256" key="5">
    <source>
        <dbReference type="ARBA" id="ARBA00023274"/>
    </source>
</evidence>
<dbReference type="AlphaFoldDB" id="A0A2V2MZK3"/>
<keyword evidence="11" id="KW-1185">Reference proteome</keyword>
<dbReference type="NCBIfam" id="NF003312">
    <property type="entry name" value="PRK04313.1"/>
    <property type="match status" value="1"/>
</dbReference>
<dbReference type="GO" id="GO:0006412">
    <property type="term" value="P:translation"/>
    <property type="evidence" value="ECO:0007669"/>
    <property type="project" value="UniProtKB-UniRule"/>
</dbReference>
<dbReference type="EMBL" id="QGMZ01000018">
    <property type="protein sequence ID" value="PWR73574.1"/>
    <property type="molecule type" value="Genomic_DNA"/>
</dbReference>
<evidence type="ECO:0000256" key="7">
    <source>
        <dbReference type="HAMAP-Rule" id="MF_00485"/>
    </source>
</evidence>
<organism evidence="10 11">
    <name type="scientific">Methanospirillum stamsii</name>
    <dbReference type="NCBI Taxonomy" id="1277351"/>
    <lineage>
        <taxon>Archaea</taxon>
        <taxon>Methanobacteriati</taxon>
        <taxon>Methanobacteriota</taxon>
        <taxon>Stenosarchaea group</taxon>
        <taxon>Methanomicrobia</taxon>
        <taxon>Methanomicrobiales</taxon>
        <taxon>Methanospirillaceae</taxon>
        <taxon>Methanospirillum</taxon>
    </lineage>
</organism>
<evidence type="ECO:0000256" key="1">
    <source>
        <dbReference type="ARBA" id="ARBA00007500"/>
    </source>
</evidence>
<accession>A0A2V2MZK3</accession>
<evidence type="ECO:0000313" key="11">
    <source>
        <dbReference type="Proteomes" id="UP000245934"/>
    </source>
</evidence>
<dbReference type="CDD" id="cd06087">
    <property type="entry name" value="KOW_RPS4"/>
    <property type="match status" value="1"/>
</dbReference>
<dbReference type="RefSeq" id="WP_109940985.1">
    <property type="nucleotide sequence ID" value="NZ_CP176366.1"/>
</dbReference>
<dbReference type="Pfam" id="PF08071">
    <property type="entry name" value="RS4NT"/>
    <property type="match status" value="1"/>
</dbReference>
<dbReference type="InterPro" id="IPR038237">
    <property type="entry name" value="Ribosomal_eS4_central_sf"/>
</dbReference>
<evidence type="ECO:0000256" key="4">
    <source>
        <dbReference type="ARBA" id="ARBA00022980"/>
    </source>
</evidence>
<dbReference type="PANTHER" id="PTHR11581:SF0">
    <property type="entry name" value="SMALL RIBOSOMAL SUBUNIT PROTEIN ES4"/>
    <property type="match status" value="1"/>
</dbReference>
<dbReference type="InterPro" id="IPR000876">
    <property type="entry name" value="Ribosomal_eS4"/>
</dbReference>